<accession>A0A4D4KVQ2</accession>
<dbReference type="AlphaFoldDB" id="A0A4D4KVQ2"/>
<keyword evidence="1" id="KW-0472">Membrane</keyword>
<dbReference type="Proteomes" id="UP000301309">
    <property type="component" value="Unassembled WGS sequence"/>
</dbReference>
<name>A0A4D4KVQ2_STRVO</name>
<reference evidence="2 3" key="1">
    <citation type="journal article" date="2020" name="Int. J. Syst. Evol. Microbiol.">
        <title>Reclassification of Streptomyces castelarensis and Streptomyces sporoclivatus as later heterotypic synonyms of Streptomyces antimycoticus.</title>
        <authorList>
            <person name="Komaki H."/>
            <person name="Tamura T."/>
        </authorList>
    </citation>
    <scope>NUCLEOTIDE SEQUENCE [LARGE SCALE GENOMIC DNA]</scope>
    <source>
        <strain evidence="2 3">NBRC 13459</strain>
    </source>
</reference>
<organism evidence="2 3">
    <name type="scientific">Streptomyces violaceusniger</name>
    <dbReference type="NCBI Taxonomy" id="68280"/>
    <lineage>
        <taxon>Bacteria</taxon>
        <taxon>Bacillati</taxon>
        <taxon>Actinomycetota</taxon>
        <taxon>Actinomycetes</taxon>
        <taxon>Kitasatosporales</taxon>
        <taxon>Streptomycetaceae</taxon>
        <taxon>Streptomyces</taxon>
        <taxon>Streptomyces violaceusniger group</taxon>
    </lineage>
</organism>
<feature type="transmembrane region" description="Helical" evidence="1">
    <location>
        <begin position="31"/>
        <end position="56"/>
    </location>
</feature>
<keyword evidence="1" id="KW-1133">Transmembrane helix</keyword>
<protein>
    <submittedName>
        <fullName evidence="2">Uncharacterized protein</fullName>
    </submittedName>
</protein>
<sequence length="72" mass="7953">MSTELSVHWGVERFFTAQPTMLTGTLVYGQALWPLPFSTMAAIHLANCFFSAAWIWSRSAALTGASDSQRTQ</sequence>
<keyword evidence="3" id="KW-1185">Reference proteome</keyword>
<evidence type="ECO:0000313" key="3">
    <source>
        <dbReference type="Proteomes" id="UP000301309"/>
    </source>
</evidence>
<evidence type="ECO:0000313" key="2">
    <source>
        <dbReference type="EMBL" id="GDY50946.1"/>
    </source>
</evidence>
<proteinExistence type="predicted"/>
<dbReference type="EMBL" id="BJHW01000001">
    <property type="protein sequence ID" value="GDY50946.1"/>
    <property type="molecule type" value="Genomic_DNA"/>
</dbReference>
<keyword evidence="1" id="KW-0812">Transmembrane</keyword>
<gene>
    <name evidence="2" type="ORF">SVIO_015690</name>
</gene>
<evidence type="ECO:0000256" key="1">
    <source>
        <dbReference type="SAM" id="Phobius"/>
    </source>
</evidence>
<comment type="caution">
    <text evidence="2">The sequence shown here is derived from an EMBL/GenBank/DDBJ whole genome shotgun (WGS) entry which is preliminary data.</text>
</comment>